<keyword evidence="6" id="KW-1185">Reference proteome</keyword>
<evidence type="ECO:0000256" key="3">
    <source>
        <dbReference type="ARBA" id="ARBA00024947"/>
    </source>
</evidence>
<dbReference type="GO" id="GO:0045333">
    <property type="term" value="P:cellular respiration"/>
    <property type="evidence" value="ECO:0007669"/>
    <property type="project" value="InterPro"/>
</dbReference>
<evidence type="ECO:0000313" key="5">
    <source>
        <dbReference type="EMBL" id="KRT81320.1"/>
    </source>
</evidence>
<dbReference type="GO" id="GO:0005739">
    <property type="term" value="C:mitochondrion"/>
    <property type="evidence" value="ECO:0007669"/>
    <property type="project" value="TreeGrafter"/>
</dbReference>
<organism evidence="5 6">
    <name type="scientific">Oryctes borbonicus</name>
    <dbReference type="NCBI Taxonomy" id="1629725"/>
    <lineage>
        <taxon>Eukaryota</taxon>
        <taxon>Metazoa</taxon>
        <taxon>Ecdysozoa</taxon>
        <taxon>Arthropoda</taxon>
        <taxon>Hexapoda</taxon>
        <taxon>Insecta</taxon>
        <taxon>Pterygota</taxon>
        <taxon>Neoptera</taxon>
        <taxon>Endopterygota</taxon>
        <taxon>Coleoptera</taxon>
        <taxon>Polyphaga</taxon>
        <taxon>Scarabaeiformia</taxon>
        <taxon>Scarabaeidae</taxon>
        <taxon>Dynastinae</taxon>
        <taxon>Oryctes</taxon>
    </lineage>
</organism>
<dbReference type="EMBL" id="LJIG01016198">
    <property type="protein sequence ID" value="KRT81320.1"/>
    <property type="molecule type" value="Genomic_DNA"/>
</dbReference>
<reference evidence="5 6" key="1">
    <citation type="submission" date="2015-09" db="EMBL/GenBank/DDBJ databases">
        <title>Draft genome of the scarab beetle Oryctes borbonicus.</title>
        <authorList>
            <person name="Meyer J.M."/>
            <person name="Markov G.V."/>
            <person name="Baskaran P."/>
            <person name="Herrmann M."/>
            <person name="Sommer R.J."/>
            <person name="Roedelsperger C."/>
        </authorList>
    </citation>
    <scope>NUCLEOTIDE SEQUENCE [LARGE SCALE GENOMIC DNA]</scope>
    <source>
        <strain evidence="5">OB123</strain>
        <tissue evidence="5">Whole animal</tissue>
    </source>
</reference>
<feature type="domain" description="Coenzyme Q-binding protein COQ10 START" evidence="4">
    <location>
        <begin position="51"/>
        <end position="110"/>
    </location>
</feature>
<evidence type="ECO:0000259" key="4">
    <source>
        <dbReference type="Pfam" id="PF03364"/>
    </source>
</evidence>
<dbReference type="SUPFAM" id="SSF55961">
    <property type="entry name" value="Bet v1-like"/>
    <property type="match status" value="1"/>
</dbReference>
<name>A0A0T6B1T2_9SCAR</name>
<dbReference type="PANTHER" id="PTHR12901">
    <property type="entry name" value="SPERM PROTEIN HOMOLOG"/>
    <property type="match status" value="1"/>
</dbReference>
<dbReference type="Pfam" id="PF03364">
    <property type="entry name" value="Polyketide_cyc"/>
    <property type="match status" value="1"/>
</dbReference>
<gene>
    <name evidence="5" type="ORF">AMK59_5087</name>
</gene>
<evidence type="ECO:0000256" key="2">
    <source>
        <dbReference type="ARBA" id="ARBA00011814"/>
    </source>
</evidence>
<comment type="subunit">
    <text evidence="2">Interacts with coenzyme Q.</text>
</comment>
<sequence length="112" mass="13083">MYPARIILKMLTNTENLLLQNSTCSLRCSIQARQFSNKMEKRKEYYGRKLVGFSMEQMYRVVADVANYKEFIPFCKTSTVLYENHKRLIAELQIGFPPICESYTSDVQLAKP</sequence>
<dbReference type="Gene3D" id="3.30.530.20">
    <property type="match status" value="1"/>
</dbReference>
<dbReference type="OrthoDB" id="292693at2759"/>
<comment type="caution">
    <text evidence="5">The sequence shown here is derived from an EMBL/GenBank/DDBJ whole genome shotgun (WGS) entry which is preliminary data.</text>
</comment>
<dbReference type="InterPro" id="IPR023393">
    <property type="entry name" value="START-like_dom_sf"/>
</dbReference>
<dbReference type="InterPro" id="IPR005031">
    <property type="entry name" value="COQ10_START"/>
</dbReference>
<proteinExistence type="inferred from homology"/>
<dbReference type="GO" id="GO:0048039">
    <property type="term" value="F:ubiquinone binding"/>
    <property type="evidence" value="ECO:0007669"/>
    <property type="project" value="InterPro"/>
</dbReference>
<feature type="non-terminal residue" evidence="5">
    <location>
        <position position="112"/>
    </location>
</feature>
<evidence type="ECO:0000313" key="6">
    <source>
        <dbReference type="Proteomes" id="UP000051574"/>
    </source>
</evidence>
<evidence type="ECO:0000256" key="1">
    <source>
        <dbReference type="ARBA" id="ARBA00006885"/>
    </source>
</evidence>
<dbReference type="PANTHER" id="PTHR12901:SF10">
    <property type="entry name" value="COENZYME Q-BINDING PROTEIN COQ10, MITOCHONDRIAL"/>
    <property type="match status" value="1"/>
</dbReference>
<comment type="function">
    <text evidence="3">Required for the function of coenzyme Q in the respiratory chain. May serve as a chaperone or may be involved in the transport of Q6 from its site of synthesis to the catalytic sites of the respiratory complexes.</text>
</comment>
<dbReference type="Proteomes" id="UP000051574">
    <property type="component" value="Unassembled WGS sequence"/>
</dbReference>
<dbReference type="AlphaFoldDB" id="A0A0T6B1T2"/>
<dbReference type="InterPro" id="IPR044996">
    <property type="entry name" value="COQ10-like"/>
</dbReference>
<comment type="similarity">
    <text evidence="1">Belongs to the COQ10 family.</text>
</comment>
<protein>
    <recommendedName>
        <fullName evidence="4">Coenzyme Q-binding protein COQ10 START domain-containing protein</fullName>
    </recommendedName>
</protein>
<accession>A0A0T6B1T2</accession>